<dbReference type="EMBL" id="AP027079">
    <property type="protein sequence ID" value="BDU69044.1"/>
    <property type="molecule type" value="Genomic_DNA"/>
</dbReference>
<dbReference type="Gene3D" id="3.30.70.120">
    <property type="match status" value="1"/>
</dbReference>
<proteinExistence type="inferred from homology"/>
<dbReference type="SUPFAM" id="SSF54913">
    <property type="entry name" value="GlnB-like"/>
    <property type="match status" value="1"/>
</dbReference>
<gene>
    <name evidence="2" type="ORF">GETHOR_11450</name>
</gene>
<protein>
    <recommendedName>
        <fullName evidence="4">PII-like signaling protein</fullName>
    </recommendedName>
</protein>
<dbReference type="InterPro" id="IPR011322">
    <property type="entry name" value="N-reg_PII-like_a/b"/>
</dbReference>
<evidence type="ECO:0000313" key="2">
    <source>
        <dbReference type="EMBL" id="BDU69044.1"/>
    </source>
</evidence>
<name>A0ABN6UW49_9BACT</name>
<evidence type="ECO:0000313" key="3">
    <source>
        <dbReference type="Proteomes" id="UP001242010"/>
    </source>
</evidence>
<evidence type="ECO:0000256" key="1">
    <source>
        <dbReference type="ARBA" id="ARBA00010554"/>
    </source>
</evidence>
<accession>A0ABN6UW49</accession>
<organism evidence="2 3">
    <name type="scientific">Geothrix oryzae</name>
    <dbReference type="NCBI Taxonomy" id="2927975"/>
    <lineage>
        <taxon>Bacteria</taxon>
        <taxon>Pseudomonadati</taxon>
        <taxon>Acidobacteriota</taxon>
        <taxon>Holophagae</taxon>
        <taxon>Holophagales</taxon>
        <taxon>Holophagaceae</taxon>
        <taxon>Geothrix</taxon>
    </lineage>
</organism>
<dbReference type="RefSeq" id="WP_286355675.1">
    <property type="nucleotide sequence ID" value="NZ_AP027079.1"/>
</dbReference>
<dbReference type="InterPro" id="IPR015867">
    <property type="entry name" value="N-reg_PII/ATP_PRibTrfase_C"/>
</dbReference>
<evidence type="ECO:0008006" key="4">
    <source>
        <dbReference type="Google" id="ProtNLM"/>
    </source>
</evidence>
<keyword evidence="3" id="KW-1185">Reference proteome</keyword>
<sequence length="109" mass="11916">MRGTFLIFYVQEDRTRHGILVYEWLLKHARGLGLKGGSAVKAIAGFGRHGLIHADHFIELAGDLPVEVSFMASDEEADRLLASIGSEGLSVFYVRIPAECGVLNPEAHP</sequence>
<dbReference type="Proteomes" id="UP001242010">
    <property type="component" value="Chromosome"/>
</dbReference>
<comment type="similarity">
    <text evidence="1">Belongs to the UPF0166 family.</text>
</comment>
<dbReference type="InterPro" id="IPR003793">
    <property type="entry name" value="UPF0166"/>
</dbReference>
<reference evidence="3" key="1">
    <citation type="journal article" date="2023" name="Int. J. Syst. Evol. Microbiol.">
        <title>Mesoterricola silvestris gen. nov., sp. nov., Mesoterricola sediminis sp. nov., Geothrix oryzae sp. nov., Geothrix edaphica sp. nov., Geothrix rubra sp. nov., and Geothrix limicola sp. nov., six novel members of Acidobacteriota isolated from soils.</title>
        <authorList>
            <person name="Itoh H."/>
            <person name="Sugisawa Y."/>
            <person name="Mise K."/>
            <person name="Xu Z."/>
            <person name="Kuniyasu M."/>
            <person name="Ushijima N."/>
            <person name="Kawano K."/>
            <person name="Kobayashi E."/>
            <person name="Shiratori Y."/>
            <person name="Masuda Y."/>
            <person name="Senoo K."/>
        </authorList>
    </citation>
    <scope>NUCLEOTIDE SEQUENCE [LARGE SCALE GENOMIC DNA]</scope>
    <source>
        <strain evidence="3">Red222</strain>
    </source>
</reference>
<dbReference type="Pfam" id="PF02641">
    <property type="entry name" value="DUF190"/>
    <property type="match status" value="1"/>
</dbReference>